<name>A0A0A9E2E5_ARUDO</name>
<proteinExistence type="predicted"/>
<organism evidence="1">
    <name type="scientific">Arundo donax</name>
    <name type="common">Giant reed</name>
    <name type="synonym">Donax arundinaceus</name>
    <dbReference type="NCBI Taxonomy" id="35708"/>
    <lineage>
        <taxon>Eukaryota</taxon>
        <taxon>Viridiplantae</taxon>
        <taxon>Streptophyta</taxon>
        <taxon>Embryophyta</taxon>
        <taxon>Tracheophyta</taxon>
        <taxon>Spermatophyta</taxon>
        <taxon>Magnoliopsida</taxon>
        <taxon>Liliopsida</taxon>
        <taxon>Poales</taxon>
        <taxon>Poaceae</taxon>
        <taxon>PACMAD clade</taxon>
        <taxon>Arundinoideae</taxon>
        <taxon>Arundineae</taxon>
        <taxon>Arundo</taxon>
    </lineage>
</organism>
<accession>A0A0A9E2E5</accession>
<sequence length="73" mass="8431">MAQTMSRHSECKFTRTADFAEFISLIASTQRRSCHLNSSSTFQFKNHRDLEQAWSDSGYQEMLLHIVVTITCT</sequence>
<dbReference type="EMBL" id="GBRH01203674">
    <property type="protein sequence ID" value="JAD94221.1"/>
    <property type="molecule type" value="Transcribed_RNA"/>
</dbReference>
<reference evidence="1" key="1">
    <citation type="submission" date="2014-09" db="EMBL/GenBank/DDBJ databases">
        <authorList>
            <person name="Magalhaes I.L.F."/>
            <person name="Oliveira U."/>
            <person name="Santos F.R."/>
            <person name="Vidigal T.H.D.A."/>
            <person name="Brescovit A.D."/>
            <person name="Santos A.J."/>
        </authorList>
    </citation>
    <scope>NUCLEOTIDE SEQUENCE</scope>
    <source>
        <tissue evidence="1">Shoot tissue taken approximately 20 cm above the soil surface</tissue>
    </source>
</reference>
<protein>
    <submittedName>
        <fullName evidence="1">Uncharacterized protein</fullName>
    </submittedName>
</protein>
<evidence type="ECO:0000313" key="1">
    <source>
        <dbReference type="EMBL" id="JAD94221.1"/>
    </source>
</evidence>
<dbReference type="AlphaFoldDB" id="A0A0A9E2E5"/>
<reference evidence="1" key="2">
    <citation type="journal article" date="2015" name="Data Brief">
        <title>Shoot transcriptome of the giant reed, Arundo donax.</title>
        <authorList>
            <person name="Barrero R.A."/>
            <person name="Guerrero F.D."/>
            <person name="Moolhuijzen P."/>
            <person name="Goolsby J.A."/>
            <person name="Tidwell J."/>
            <person name="Bellgard S.E."/>
            <person name="Bellgard M.I."/>
        </authorList>
    </citation>
    <scope>NUCLEOTIDE SEQUENCE</scope>
    <source>
        <tissue evidence="1">Shoot tissue taken approximately 20 cm above the soil surface</tissue>
    </source>
</reference>